<comment type="caution">
    <text evidence="1">The sequence shown here is derived from an EMBL/GenBank/DDBJ whole genome shotgun (WGS) entry which is preliminary data.</text>
</comment>
<organism evidence="1 2">
    <name type="scientific">Mesorhizobium qingshengii</name>
    <dbReference type="NCBI Taxonomy" id="1165689"/>
    <lineage>
        <taxon>Bacteria</taxon>
        <taxon>Pseudomonadati</taxon>
        <taxon>Pseudomonadota</taxon>
        <taxon>Alphaproteobacteria</taxon>
        <taxon>Hyphomicrobiales</taxon>
        <taxon>Phyllobacteriaceae</taxon>
        <taxon>Mesorhizobium</taxon>
    </lineage>
</organism>
<feature type="non-terminal residue" evidence="1">
    <location>
        <position position="258"/>
    </location>
</feature>
<sequence>MQQNTFGSREATLTLVAPASYLNLRGNLRSQASRLALRSAIGIAAAAGVSLLAPGQAWAACTVGAVTVQCDNTSTTDTTFPANAPDDRNYQGLLPVPITVTVDPGTTVNGNGLAVSNTGNGGVTITNNGAIAVDVGNTPTAGGTAALSVSAAGGAIIYTGGSITNNGAGNAFDVTQTGGVGSVNLNVTGNVSAATGEGIVVRDVTTSTGISVTANNVTALTAGKDAIDVQSQSLTGNVTEVANGNLQAGNAAMVAAIL</sequence>
<proteinExistence type="predicted"/>
<accession>A0ABT4QYX5</accession>
<dbReference type="Proteomes" id="UP001152178">
    <property type="component" value="Unassembled WGS sequence"/>
</dbReference>
<evidence type="ECO:0000313" key="1">
    <source>
        <dbReference type="EMBL" id="MCZ8546791.1"/>
    </source>
</evidence>
<reference evidence="1" key="1">
    <citation type="submission" date="2022-11" db="EMBL/GenBank/DDBJ databases">
        <authorList>
            <person name="Coimbra C."/>
        </authorList>
    </citation>
    <scope>NUCLEOTIDE SEQUENCE</scope>
    <source>
        <strain evidence="1">Jales19</strain>
    </source>
</reference>
<evidence type="ECO:0000313" key="2">
    <source>
        <dbReference type="Proteomes" id="UP001152178"/>
    </source>
</evidence>
<name>A0ABT4QYX5_9HYPH</name>
<dbReference type="EMBL" id="JAPFQA010000011">
    <property type="protein sequence ID" value="MCZ8546791.1"/>
    <property type="molecule type" value="Genomic_DNA"/>
</dbReference>
<keyword evidence="2" id="KW-1185">Reference proteome</keyword>
<protein>
    <submittedName>
        <fullName evidence="1">Autotransporter outer membrane beta-barrel domain-containing protein</fullName>
    </submittedName>
</protein>
<gene>
    <name evidence="1" type="ORF">OOJ09_21595</name>
</gene>